<reference evidence="6" key="1">
    <citation type="submission" date="2018-06" db="EMBL/GenBank/DDBJ databases">
        <authorList>
            <person name="Zhirakovskaya E."/>
        </authorList>
    </citation>
    <scope>NUCLEOTIDE SEQUENCE</scope>
</reference>
<evidence type="ECO:0000259" key="5">
    <source>
        <dbReference type="SMART" id="SM01228"/>
    </source>
</evidence>
<organism evidence="6">
    <name type="scientific">hydrothermal vent metagenome</name>
    <dbReference type="NCBI Taxonomy" id="652676"/>
    <lineage>
        <taxon>unclassified sequences</taxon>
        <taxon>metagenomes</taxon>
        <taxon>ecological metagenomes</taxon>
    </lineage>
</organism>
<gene>
    <name evidence="6" type="ORF">MNBD_PLANCTO03-876</name>
</gene>
<dbReference type="InterPro" id="IPR047001">
    <property type="entry name" value="MnmG_C_subdom"/>
</dbReference>
<evidence type="ECO:0000256" key="1">
    <source>
        <dbReference type="ARBA" id="ARBA00001974"/>
    </source>
</evidence>
<dbReference type="Pfam" id="PF13932">
    <property type="entry name" value="SAM_GIDA_C"/>
    <property type="match status" value="1"/>
</dbReference>
<proteinExistence type="inferred from homology"/>
<protein>
    <submittedName>
        <fullName evidence="6">tRNA-5-carboxymethylaminomethyl-2-thiouridine(34) synthesis protein MnmG</fullName>
    </submittedName>
</protein>
<dbReference type="Gene3D" id="1.10.150.570">
    <property type="entry name" value="GidA associated domain, C-terminal subdomain"/>
    <property type="match status" value="1"/>
</dbReference>
<evidence type="ECO:0000256" key="4">
    <source>
        <dbReference type="ARBA" id="ARBA00022827"/>
    </source>
</evidence>
<dbReference type="PANTHER" id="PTHR11806">
    <property type="entry name" value="GLUCOSE INHIBITED DIVISION PROTEIN A"/>
    <property type="match status" value="1"/>
</dbReference>
<dbReference type="PROSITE" id="PS01281">
    <property type="entry name" value="GIDA_2"/>
    <property type="match status" value="1"/>
</dbReference>
<dbReference type="InterPro" id="IPR044920">
    <property type="entry name" value="MnmG_C_subdom_sf"/>
</dbReference>
<dbReference type="PROSITE" id="PS01280">
    <property type="entry name" value="GIDA_1"/>
    <property type="match status" value="1"/>
</dbReference>
<dbReference type="SMART" id="SM01228">
    <property type="entry name" value="GIDA_assoc_3"/>
    <property type="match status" value="1"/>
</dbReference>
<dbReference type="Gene3D" id="3.50.50.60">
    <property type="entry name" value="FAD/NAD(P)-binding domain"/>
    <property type="match status" value="3"/>
</dbReference>
<comment type="cofactor">
    <cofactor evidence="1">
        <name>FAD</name>
        <dbReference type="ChEBI" id="CHEBI:57692"/>
    </cofactor>
</comment>
<dbReference type="EMBL" id="UOGK01000479">
    <property type="protein sequence ID" value="VAX40996.1"/>
    <property type="molecule type" value="Genomic_DNA"/>
</dbReference>
<sequence length="646" mass="70116">ESRATQNRAAVRATIALITLDPATIGVMSCNPAIGGLAKGQLVREIDALGGLMGLAADATGIQFKVLNASKGAAVRGPRCQSDKHAYAEKVQAFIASRPEIEVIAGSVEEVLVEHGCVRGVRVRAHESHSFSTPPPSPGLQSGVSSIKGEMLARKDHPPGLKSGARKGELIELASRAVILTTGTFMRGLMHTGQVRTPGGRAGEGAAEGISASLVRMGFALGRLKTGTPPRLARRSIDWENLPSDLGDDEPTPFSEMVPDRFPELPQVECRQTHTTPEMHDLIRANLDRAPIYSGAIDSTGPRYCPSIEDKVVRFAGRDAHGVFLEPESLRDDQIYCNGISTSLPAEVQDKLICAMPGCAHAVITRYGYAVEYDIVRPHQIHATGMTKLVEGLFLAGQINGTSGYEEAAAQGLVAGVNAVRYALGQPAWTLGRDEAYIGVLMDDLVTKTPVEPYRMFTSRAEHRLLLRADNAPDRLTPIAQELGLLASTDLGRARAAGFVRRQRLLNAGRCAMRVCMPDGVSFEQLVRQDRLAPDELATRLVEAVGGFWPRGVVATLHAELRYEGYIRRQQVEIKRHADMERRELPGWLDYASLPTLRNEAREALARFRPETFGQASRLEGMTPADLTLLAVLVERARRARAESSA</sequence>
<dbReference type="InterPro" id="IPR026904">
    <property type="entry name" value="MnmG_C"/>
</dbReference>
<dbReference type="GO" id="GO:0050660">
    <property type="term" value="F:flavin adenine dinucleotide binding"/>
    <property type="evidence" value="ECO:0007669"/>
    <property type="project" value="InterPro"/>
</dbReference>
<evidence type="ECO:0000256" key="3">
    <source>
        <dbReference type="ARBA" id="ARBA00022630"/>
    </source>
</evidence>
<comment type="similarity">
    <text evidence="2">Belongs to the MnmG family.</text>
</comment>
<name>A0A3B1DDU0_9ZZZZ</name>
<dbReference type="InterPro" id="IPR040131">
    <property type="entry name" value="MnmG_N"/>
</dbReference>
<dbReference type="InterPro" id="IPR036188">
    <property type="entry name" value="FAD/NAD-bd_sf"/>
</dbReference>
<dbReference type="GO" id="GO:0002098">
    <property type="term" value="P:tRNA wobble uridine modification"/>
    <property type="evidence" value="ECO:0007669"/>
    <property type="project" value="UniProtKB-ARBA"/>
</dbReference>
<dbReference type="InterPro" id="IPR020595">
    <property type="entry name" value="MnmG-rel_CS"/>
</dbReference>
<keyword evidence="3" id="KW-0285">Flavoprotein</keyword>
<feature type="domain" description="tRNA uridine 5-carboxymethylaminomethyl modification enzyme C-terminal subdomain" evidence="5">
    <location>
        <begin position="561"/>
        <end position="632"/>
    </location>
</feature>
<dbReference type="SUPFAM" id="SSF51905">
    <property type="entry name" value="FAD/NAD(P)-binding domain"/>
    <property type="match status" value="1"/>
</dbReference>
<evidence type="ECO:0000256" key="2">
    <source>
        <dbReference type="ARBA" id="ARBA00007653"/>
    </source>
</evidence>
<feature type="non-terminal residue" evidence="6">
    <location>
        <position position="1"/>
    </location>
</feature>
<keyword evidence="4" id="KW-0274">FAD</keyword>
<dbReference type="AlphaFoldDB" id="A0A3B1DDU0"/>
<evidence type="ECO:0000313" key="6">
    <source>
        <dbReference type="EMBL" id="VAX40996.1"/>
    </source>
</evidence>
<accession>A0A3B1DDU0</accession>
<dbReference type="GO" id="GO:0030488">
    <property type="term" value="P:tRNA methylation"/>
    <property type="evidence" value="ECO:0007669"/>
    <property type="project" value="TreeGrafter"/>
</dbReference>
<dbReference type="InterPro" id="IPR002218">
    <property type="entry name" value="MnmG-rel"/>
</dbReference>
<dbReference type="FunFam" id="1.10.150.570:FF:000001">
    <property type="entry name" value="tRNA uridine 5-carboxymethylaminomethyl modification enzyme MnmG"/>
    <property type="match status" value="1"/>
</dbReference>
<dbReference type="Pfam" id="PF01134">
    <property type="entry name" value="GIDA"/>
    <property type="match status" value="2"/>
</dbReference>
<dbReference type="GO" id="GO:0005829">
    <property type="term" value="C:cytosol"/>
    <property type="evidence" value="ECO:0007669"/>
    <property type="project" value="TreeGrafter"/>
</dbReference>
<dbReference type="FunFam" id="3.50.50.60:FF:000002">
    <property type="entry name" value="tRNA uridine 5-carboxymethylaminomethyl modification enzyme MnmG"/>
    <property type="match status" value="1"/>
</dbReference>
<dbReference type="PANTHER" id="PTHR11806:SF0">
    <property type="entry name" value="PROTEIN MTO1 HOMOLOG, MITOCHONDRIAL"/>
    <property type="match status" value="1"/>
</dbReference>